<dbReference type="Proteomes" id="UP000198984">
    <property type="component" value="Unassembled WGS sequence"/>
</dbReference>
<keyword evidence="12" id="KW-1185">Reference proteome</keyword>
<evidence type="ECO:0000256" key="8">
    <source>
        <dbReference type="PROSITE-ProRule" id="PRU01360"/>
    </source>
</evidence>
<dbReference type="InterPro" id="IPR023996">
    <property type="entry name" value="TonB-dep_OMP_SusC/RagA"/>
</dbReference>
<comment type="subcellular location">
    <subcellularLocation>
        <location evidence="1 8">Cell outer membrane</location>
        <topology evidence="1 8">Multi-pass membrane protein</topology>
    </subcellularLocation>
</comment>
<dbReference type="InterPro" id="IPR008969">
    <property type="entry name" value="CarboxyPept-like_regulatory"/>
</dbReference>
<keyword evidence="7 8" id="KW-0998">Cell outer membrane</keyword>
<feature type="domain" description="TonB-dependent receptor plug" evidence="10">
    <location>
        <begin position="122"/>
        <end position="230"/>
    </location>
</feature>
<dbReference type="OrthoDB" id="899266at2"/>
<reference evidence="11 12" key="1">
    <citation type="submission" date="2016-10" db="EMBL/GenBank/DDBJ databases">
        <authorList>
            <person name="de Groot N.N."/>
        </authorList>
    </citation>
    <scope>NUCLEOTIDE SEQUENCE [LARGE SCALE GENOMIC DNA]</scope>
    <source>
        <strain evidence="11 12">DSM 21039</strain>
    </source>
</reference>
<dbReference type="Gene3D" id="2.60.40.1120">
    <property type="entry name" value="Carboxypeptidase-like, regulatory domain"/>
    <property type="match status" value="1"/>
</dbReference>
<dbReference type="Pfam" id="PF07715">
    <property type="entry name" value="Plug"/>
    <property type="match status" value="1"/>
</dbReference>
<keyword evidence="5 9" id="KW-0732">Signal</keyword>
<dbReference type="InterPro" id="IPR036942">
    <property type="entry name" value="Beta-barrel_TonB_sf"/>
</dbReference>
<organism evidence="11 12">
    <name type="scientific">Chitinophaga rupis</name>
    <dbReference type="NCBI Taxonomy" id="573321"/>
    <lineage>
        <taxon>Bacteria</taxon>
        <taxon>Pseudomonadati</taxon>
        <taxon>Bacteroidota</taxon>
        <taxon>Chitinophagia</taxon>
        <taxon>Chitinophagales</taxon>
        <taxon>Chitinophagaceae</taxon>
        <taxon>Chitinophaga</taxon>
    </lineage>
</organism>
<dbReference type="SUPFAM" id="SSF56935">
    <property type="entry name" value="Porins"/>
    <property type="match status" value="1"/>
</dbReference>
<dbReference type="EMBL" id="FOBB01000008">
    <property type="protein sequence ID" value="SEN12813.1"/>
    <property type="molecule type" value="Genomic_DNA"/>
</dbReference>
<evidence type="ECO:0000256" key="3">
    <source>
        <dbReference type="ARBA" id="ARBA00022452"/>
    </source>
</evidence>
<evidence type="ECO:0000256" key="1">
    <source>
        <dbReference type="ARBA" id="ARBA00004571"/>
    </source>
</evidence>
<dbReference type="InterPro" id="IPR039426">
    <property type="entry name" value="TonB-dep_rcpt-like"/>
</dbReference>
<dbReference type="GO" id="GO:0044718">
    <property type="term" value="P:siderophore transmembrane transport"/>
    <property type="evidence" value="ECO:0007669"/>
    <property type="project" value="TreeGrafter"/>
</dbReference>
<keyword evidence="4 8" id="KW-0812">Transmembrane</keyword>
<keyword evidence="6 8" id="KW-0472">Membrane</keyword>
<dbReference type="Gene3D" id="2.170.130.10">
    <property type="entry name" value="TonB-dependent receptor, plug domain"/>
    <property type="match status" value="1"/>
</dbReference>
<dbReference type="STRING" id="573321.SAMN04488505_108149"/>
<sequence length="1061" mass="116358">MKKTRCKRYGLVSLLWAFFTLTFTITYAQTSVVAGKVVDSAGAPVAGASIIIKGVPNRGTHSNSDGSFKINASGNEVLEVRYLGFESQDVPANAARVSRITLKLTNANLNDVVVVGYGTQKKATLTGAIAQVGAEVFKDRPVANAAVALQGAVPGLSITRTSSRPGNEGLAIRLRGESSVTGVDPLIIVDGVPVIGTWELNQINPYDIETVTVLKDASAAIYGARAQGGVMLVTTKRGKSGKMQVSVNSNVSVNTVGINVPWANMPQWAGLYLATATADKRDANGNPVEWYPQWTKDNLQRMANNESFDYTDPNGIIHHYADNNWQNALYGPAWSTQQNVSLRGGSDKSRYMLSLGYANSKSLLKTAYDGEKKYTLRLNYDYNISKAVKLETQVAYDDRLVQSPRNGIGNGYFDAPVFPVYNATGQYYDDYGYRNPVAFTKSGGTTKNTEGILRLNGKLTAEIIDGLRLSGTAAIVKRNGWQEAYNQTFSLYNWVGDKVNSVQYAPPNNPSVTNTVGNTLYQNYGVQLDYTKTIGADHNLAFMVANTAELSETRGLSASRSQLQFDGLYDINTAISPASAAYNQLNGGGASHWGLISYIGRANYDFRKKYLLEVLGRRDGSSRFQAGYRWANFYSVSGGWRITEETFMKKLRWLNDLKVRGSYGETGGQANIGLYDYIATVNVNGTALFGATPGLQSTAYLAGITTNQRTWERMVNKNIGLDFSVLNNRLSGSFDLFEKQNVGMLIALVYPTLLGGNAPTTNNGTFRTRGWELALRWDGSAANGKVRYNLGFNLSDNKTMVTSYAGKDTWVAGKNAIRQGYPLNALFLYKTDGYFKTQEEVAAYMAKYGASGDAAGYTGVTNTFHPGDLKRVDLDGDGKITTTGTGVKGSGDVSYYGDANPHYTFGFNLGAQWNGFDFGAFIQGVAKWNILRTGNARAPFFRNYLDVNTTYIGKTWSAENTDAEFPRLSFDSNINNWNWQNNDVNVQNLRYARLKSLVIGYTIPASLTSVIKMEKARLYFSGNDLFEITSVKDGFDPERGESSDNSYPFFRTWSFGLDITF</sequence>
<dbReference type="PANTHER" id="PTHR30069">
    <property type="entry name" value="TONB-DEPENDENT OUTER MEMBRANE RECEPTOR"/>
    <property type="match status" value="1"/>
</dbReference>
<evidence type="ECO:0000256" key="9">
    <source>
        <dbReference type="SAM" id="SignalP"/>
    </source>
</evidence>
<dbReference type="NCBIfam" id="TIGR04056">
    <property type="entry name" value="OMP_RagA_SusC"/>
    <property type="match status" value="1"/>
</dbReference>
<evidence type="ECO:0000256" key="7">
    <source>
        <dbReference type="ARBA" id="ARBA00023237"/>
    </source>
</evidence>
<feature type="signal peptide" evidence="9">
    <location>
        <begin position="1"/>
        <end position="28"/>
    </location>
</feature>
<dbReference type="InterPro" id="IPR012910">
    <property type="entry name" value="Plug_dom"/>
</dbReference>
<accession>A0A1H8E031</accession>
<gene>
    <name evidence="11" type="ORF">SAMN04488505_108149</name>
</gene>
<dbReference type="InterPro" id="IPR037066">
    <property type="entry name" value="Plug_dom_sf"/>
</dbReference>
<proteinExistence type="inferred from homology"/>
<dbReference type="AlphaFoldDB" id="A0A1H8E031"/>
<dbReference type="RefSeq" id="WP_089918800.1">
    <property type="nucleotide sequence ID" value="NZ_FOBB01000008.1"/>
</dbReference>
<name>A0A1H8E031_9BACT</name>
<evidence type="ECO:0000256" key="2">
    <source>
        <dbReference type="ARBA" id="ARBA00022448"/>
    </source>
</evidence>
<evidence type="ECO:0000259" key="10">
    <source>
        <dbReference type="Pfam" id="PF07715"/>
    </source>
</evidence>
<keyword evidence="3 8" id="KW-1134">Transmembrane beta strand</keyword>
<dbReference type="InterPro" id="IPR023997">
    <property type="entry name" value="TonB-dep_OMP_SusC/RagA_CS"/>
</dbReference>
<dbReference type="Gene3D" id="2.40.170.20">
    <property type="entry name" value="TonB-dependent receptor, beta-barrel domain"/>
    <property type="match status" value="1"/>
</dbReference>
<evidence type="ECO:0000313" key="11">
    <source>
        <dbReference type="EMBL" id="SEN12813.1"/>
    </source>
</evidence>
<keyword evidence="2 8" id="KW-0813">Transport</keyword>
<feature type="chain" id="PRO_5011599617" evidence="9">
    <location>
        <begin position="29"/>
        <end position="1061"/>
    </location>
</feature>
<protein>
    <submittedName>
        <fullName evidence="11">TonB-linked outer membrane protein, SusC/RagA family</fullName>
    </submittedName>
</protein>
<evidence type="ECO:0000256" key="6">
    <source>
        <dbReference type="ARBA" id="ARBA00023136"/>
    </source>
</evidence>
<evidence type="ECO:0000256" key="5">
    <source>
        <dbReference type="ARBA" id="ARBA00022729"/>
    </source>
</evidence>
<evidence type="ECO:0000313" key="12">
    <source>
        <dbReference type="Proteomes" id="UP000198984"/>
    </source>
</evidence>
<dbReference type="NCBIfam" id="TIGR04057">
    <property type="entry name" value="SusC_RagA_signa"/>
    <property type="match status" value="1"/>
</dbReference>
<dbReference type="GO" id="GO:0015344">
    <property type="term" value="F:siderophore uptake transmembrane transporter activity"/>
    <property type="evidence" value="ECO:0007669"/>
    <property type="project" value="TreeGrafter"/>
</dbReference>
<comment type="similarity">
    <text evidence="8">Belongs to the TonB-dependent receptor family.</text>
</comment>
<evidence type="ECO:0000256" key="4">
    <source>
        <dbReference type="ARBA" id="ARBA00022692"/>
    </source>
</evidence>
<dbReference type="Pfam" id="PF13715">
    <property type="entry name" value="CarbopepD_reg_2"/>
    <property type="match status" value="1"/>
</dbReference>
<dbReference type="PANTHER" id="PTHR30069:SF29">
    <property type="entry name" value="HEMOGLOBIN AND HEMOGLOBIN-HAPTOGLOBIN-BINDING PROTEIN 1-RELATED"/>
    <property type="match status" value="1"/>
</dbReference>
<dbReference type="SUPFAM" id="SSF49464">
    <property type="entry name" value="Carboxypeptidase regulatory domain-like"/>
    <property type="match status" value="1"/>
</dbReference>
<dbReference type="PROSITE" id="PS52016">
    <property type="entry name" value="TONB_DEPENDENT_REC_3"/>
    <property type="match status" value="1"/>
</dbReference>
<dbReference type="GO" id="GO:0009279">
    <property type="term" value="C:cell outer membrane"/>
    <property type="evidence" value="ECO:0007669"/>
    <property type="project" value="UniProtKB-SubCell"/>
</dbReference>